<dbReference type="InParanoid" id="A0A7R8UVD3"/>
<dbReference type="GO" id="GO:0007608">
    <property type="term" value="P:sensory perception of smell"/>
    <property type="evidence" value="ECO:0007669"/>
    <property type="project" value="TreeGrafter"/>
</dbReference>
<dbReference type="GO" id="GO:0005549">
    <property type="term" value="F:odorant binding"/>
    <property type="evidence" value="ECO:0007669"/>
    <property type="project" value="InterPro"/>
</dbReference>
<dbReference type="GO" id="GO:0005615">
    <property type="term" value="C:extracellular space"/>
    <property type="evidence" value="ECO:0007669"/>
    <property type="project" value="TreeGrafter"/>
</dbReference>
<evidence type="ECO:0000256" key="1">
    <source>
        <dbReference type="ARBA" id="ARBA00022729"/>
    </source>
</evidence>
<dbReference type="FunCoup" id="A0A7R8UVD3">
    <property type="interactions" value="58"/>
</dbReference>
<sequence length="145" mass="16043">MKFLVVVLLGAALGVDSATLPPNEGIEAFRALSMNCMAQVHATDADFDSIVNNSPNPTRQGKCLRSCLMRTFDLQKEDGTLNVPRLMNLADTFSSGNPQKIKTAEEIGVKCSDAADGQRNPCEMAYLYDKCMRHEIKARRLDIQY</sequence>
<dbReference type="PANTHER" id="PTHR11857:SF42">
    <property type="entry name" value="GENERAL ODORANT-BINDING PROTEIN 19D-RELATED"/>
    <property type="match status" value="1"/>
</dbReference>
<dbReference type="Pfam" id="PF01395">
    <property type="entry name" value="PBP_GOBP"/>
    <property type="match status" value="1"/>
</dbReference>
<dbReference type="OrthoDB" id="6595846at2759"/>
<proteinExistence type="predicted"/>
<dbReference type="Gene3D" id="1.10.238.20">
    <property type="entry name" value="Pheromone/general odorant binding protein domain"/>
    <property type="match status" value="1"/>
</dbReference>
<dbReference type="InterPro" id="IPR006170">
    <property type="entry name" value="PBP/GOBP"/>
</dbReference>
<name>A0A7R8UVD3_HERIL</name>
<dbReference type="EMBL" id="LR899012">
    <property type="protein sequence ID" value="CAD7086603.1"/>
    <property type="molecule type" value="Genomic_DNA"/>
</dbReference>
<protein>
    <submittedName>
        <fullName evidence="3">Uncharacterized protein</fullName>
    </submittedName>
</protein>
<evidence type="ECO:0000313" key="4">
    <source>
        <dbReference type="Proteomes" id="UP000594454"/>
    </source>
</evidence>
<reference evidence="3 4" key="1">
    <citation type="submission" date="2020-11" db="EMBL/GenBank/DDBJ databases">
        <authorList>
            <person name="Wallbank WR R."/>
            <person name="Pardo Diaz C."/>
            <person name="Kozak K."/>
            <person name="Martin S."/>
            <person name="Jiggins C."/>
            <person name="Moest M."/>
            <person name="Warren A I."/>
            <person name="Generalovic N T."/>
            <person name="Byers J.R.P. K."/>
            <person name="Montejo-Kovacevich G."/>
            <person name="Yen C E."/>
        </authorList>
    </citation>
    <scope>NUCLEOTIDE SEQUENCE [LARGE SCALE GENOMIC DNA]</scope>
</reference>
<dbReference type="InterPro" id="IPR036728">
    <property type="entry name" value="PBP_GOBP_sf"/>
</dbReference>
<evidence type="ECO:0000256" key="2">
    <source>
        <dbReference type="SAM" id="SignalP"/>
    </source>
</evidence>
<dbReference type="SMART" id="SM00708">
    <property type="entry name" value="PhBP"/>
    <property type="match status" value="1"/>
</dbReference>
<evidence type="ECO:0000313" key="3">
    <source>
        <dbReference type="EMBL" id="CAD7086603.1"/>
    </source>
</evidence>
<organism evidence="3 4">
    <name type="scientific">Hermetia illucens</name>
    <name type="common">Black soldier fly</name>
    <dbReference type="NCBI Taxonomy" id="343691"/>
    <lineage>
        <taxon>Eukaryota</taxon>
        <taxon>Metazoa</taxon>
        <taxon>Ecdysozoa</taxon>
        <taxon>Arthropoda</taxon>
        <taxon>Hexapoda</taxon>
        <taxon>Insecta</taxon>
        <taxon>Pterygota</taxon>
        <taxon>Neoptera</taxon>
        <taxon>Endopterygota</taxon>
        <taxon>Diptera</taxon>
        <taxon>Brachycera</taxon>
        <taxon>Stratiomyomorpha</taxon>
        <taxon>Stratiomyidae</taxon>
        <taxon>Hermetiinae</taxon>
        <taxon>Hermetia</taxon>
    </lineage>
</organism>
<keyword evidence="1 2" id="KW-0732">Signal</keyword>
<dbReference type="Proteomes" id="UP000594454">
    <property type="component" value="Chromosome 4"/>
</dbReference>
<dbReference type="AlphaFoldDB" id="A0A7R8UVD3"/>
<feature type="signal peptide" evidence="2">
    <location>
        <begin position="1"/>
        <end position="17"/>
    </location>
</feature>
<accession>A0A7R8UVD3</accession>
<dbReference type="PANTHER" id="PTHR11857">
    <property type="entry name" value="ODORANT BINDING PROTEIN-RELATED"/>
    <property type="match status" value="1"/>
</dbReference>
<dbReference type="CDD" id="cd23992">
    <property type="entry name" value="PBP_GOBP"/>
    <property type="match status" value="1"/>
</dbReference>
<keyword evidence="4" id="KW-1185">Reference proteome</keyword>
<dbReference type="SUPFAM" id="SSF47565">
    <property type="entry name" value="Insect pheromone/odorant-binding proteins"/>
    <property type="match status" value="1"/>
</dbReference>
<feature type="chain" id="PRO_5031051183" evidence="2">
    <location>
        <begin position="18"/>
        <end position="145"/>
    </location>
</feature>
<gene>
    <name evidence="3" type="ORF">HERILL_LOCUS9364</name>
</gene>